<evidence type="ECO:0000256" key="7">
    <source>
        <dbReference type="ARBA" id="ARBA00022989"/>
    </source>
</evidence>
<feature type="domain" description="Histidine kinase" evidence="9">
    <location>
        <begin position="371"/>
        <end position="605"/>
    </location>
</feature>
<dbReference type="InterPro" id="IPR004358">
    <property type="entry name" value="Sig_transdc_His_kin-like_C"/>
</dbReference>
<keyword evidence="6" id="KW-0812">Transmembrane</keyword>
<keyword evidence="10" id="KW-0808">Transferase</keyword>
<dbReference type="PRINTS" id="PR00344">
    <property type="entry name" value="BCTRLSENSOR"/>
</dbReference>
<dbReference type="InterPro" id="IPR029151">
    <property type="entry name" value="Sensor-like_sf"/>
</dbReference>
<evidence type="ECO:0000256" key="8">
    <source>
        <dbReference type="SAM" id="Coils"/>
    </source>
</evidence>
<comment type="subcellular location">
    <subcellularLocation>
        <location evidence="2">Cell membrane</location>
        <topology evidence="2">Multi-pass membrane protein</topology>
    </subcellularLocation>
</comment>
<protein>
    <recommendedName>
        <fullName evidence="3">histidine kinase</fullName>
        <ecNumber evidence="3">2.7.13.3</ecNumber>
    </recommendedName>
</protein>
<evidence type="ECO:0000256" key="3">
    <source>
        <dbReference type="ARBA" id="ARBA00012438"/>
    </source>
</evidence>
<dbReference type="CDD" id="cd00082">
    <property type="entry name" value="HisKA"/>
    <property type="match status" value="1"/>
</dbReference>
<dbReference type="SUPFAM" id="SSF103190">
    <property type="entry name" value="Sensory domain-like"/>
    <property type="match status" value="2"/>
</dbReference>
<dbReference type="GO" id="GO:0000155">
    <property type="term" value="F:phosphorelay sensor kinase activity"/>
    <property type="evidence" value="ECO:0007669"/>
    <property type="project" value="InterPro"/>
</dbReference>
<dbReference type="HOGENOM" id="CLU_000445_133_5_4"/>
<dbReference type="AlphaFoldDB" id="A1KBS6"/>
<keyword evidence="7" id="KW-0472">Membrane</keyword>
<feature type="coiled-coil region" evidence="8">
    <location>
        <begin position="325"/>
        <end position="359"/>
    </location>
</feature>
<dbReference type="eggNOG" id="COG4191">
    <property type="taxonomic scope" value="Bacteria"/>
</dbReference>
<dbReference type="Gene3D" id="1.10.287.130">
    <property type="match status" value="1"/>
</dbReference>
<keyword evidence="11" id="KW-1185">Reference proteome</keyword>
<dbReference type="EC" id="2.7.13.3" evidence="3"/>
<dbReference type="EMBL" id="AM406670">
    <property type="protein sequence ID" value="CAL96282.1"/>
    <property type="molecule type" value="Genomic_DNA"/>
</dbReference>
<name>A1KBS6_AZOSB</name>
<organism evidence="10 11">
    <name type="scientific">Azoarcus sp. (strain BH72)</name>
    <dbReference type="NCBI Taxonomy" id="418699"/>
    <lineage>
        <taxon>Bacteria</taxon>
        <taxon>Pseudomonadati</taxon>
        <taxon>Pseudomonadota</taxon>
        <taxon>Betaproteobacteria</taxon>
        <taxon>Rhodocyclales</taxon>
        <taxon>Zoogloeaceae</taxon>
        <taxon>Azoarcus</taxon>
    </lineage>
</organism>
<evidence type="ECO:0000256" key="2">
    <source>
        <dbReference type="ARBA" id="ARBA00004651"/>
    </source>
</evidence>
<dbReference type="Pfam" id="PF02518">
    <property type="entry name" value="HATPase_c"/>
    <property type="match status" value="1"/>
</dbReference>
<comment type="catalytic activity">
    <reaction evidence="1">
        <text>ATP + protein L-histidine = ADP + protein N-phospho-L-histidine.</text>
        <dbReference type="EC" id="2.7.13.3"/>
    </reaction>
</comment>
<dbReference type="GO" id="GO:0005886">
    <property type="term" value="C:plasma membrane"/>
    <property type="evidence" value="ECO:0007669"/>
    <property type="project" value="UniProtKB-SubCell"/>
</dbReference>
<dbReference type="SMART" id="SM00387">
    <property type="entry name" value="HATPase_c"/>
    <property type="match status" value="1"/>
</dbReference>
<evidence type="ECO:0000256" key="5">
    <source>
        <dbReference type="ARBA" id="ARBA00022553"/>
    </source>
</evidence>
<evidence type="ECO:0000259" key="9">
    <source>
        <dbReference type="PROSITE" id="PS50109"/>
    </source>
</evidence>
<dbReference type="RefSeq" id="WP_011767388.1">
    <property type="nucleotide sequence ID" value="NC_008702.1"/>
</dbReference>
<dbReference type="KEGG" id="azo:azo3666"/>
<reference evidence="10 11" key="1">
    <citation type="journal article" date="2006" name="Nat. Biotechnol.">
        <title>Complete genome of the mutualistic, N2-fixing grass endophyte Azoarcus sp. strain BH72.</title>
        <authorList>
            <person name="Krause A."/>
            <person name="Ramakumar A."/>
            <person name="Bartels D."/>
            <person name="Battistoni F."/>
            <person name="Bekel T."/>
            <person name="Boch J."/>
            <person name="Boehm M."/>
            <person name="Friedrich F."/>
            <person name="Hurek T."/>
            <person name="Krause L."/>
            <person name="Linke B."/>
            <person name="McHardy A.C."/>
            <person name="Sarkar A."/>
            <person name="Schneiker S."/>
            <person name="Syed A.A."/>
            <person name="Thauer R."/>
            <person name="Vorhoelter F.-J."/>
            <person name="Weidner S."/>
            <person name="Puehler A."/>
            <person name="Reinhold-Hurek B."/>
            <person name="Kaiser O."/>
            <person name="Goesmann A."/>
        </authorList>
    </citation>
    <scope>NUCLEOTIDE SEQUENCE [LARGE SCALE GENOMIC DNA]</scope>
    <source>
        <strain evidence="10 11">BH72</strain>
    </source>
</reference>
<dbReference type="Pfam" id="PF21623">
    <property type="entry name" value="HK_sensor_dom_bact"/>
    <property type="match status" value="1"/>
</dbReference>
<keyword evidence="7" id="KW-1133">Transmembrane helix</keyword>
<evidence type="ECO:0000256" key="4">
    <source>
        <dbReference type="ARBA" id="ARBA00022475"/>
    </source>
</evidence>
<keyword evidence="10" id="KW-0418">Kinase</keyword>
<dbReference type="InterPro" id="IPR003594">
    <property type="entry name" value="HATPase_dom"/>
</dbReference>
<dbReference type="InterPro" id="IPR036890">
    <property type="entry name" value="HATPase_C_sf"/>
</dbReference>
<dbReference type="Gene3D" id="3.30.565.10">
    <property type="entry name" value="Histidine kinase-like ATPase, C-terminal domain"/>
    <property type="match status" value="1"/>
</dbReference>
<keyword evidence="5" id="KW-0597">Phosphoprotein</keyword>
<evidence type="ECO:0000256" key="6">
    <source>
        <dbReference type="ARBA" id="ARBA00022692"/>
    </source>
</evidence>
<dbReference type="PANTHER" id="PTHR43065">
    <property type="entry name" value="SENSOR HISTIDINE KINASE"/>
    <property type="match status" value="1"/>
</dbReference>
<sequence>MTRLLQAARALRPVRRRLLLFFLPWLAIFSIGVPLVWQELRQSLEQPLLRAQADFLDQGTQILGRTLATVRRDATFLAQMLGGGLGDTPVATKLLYTVTTNGGNYAQTRWVDERGDERIRIELRDGHARIAGAAELRNEAGAAYFVDARTLTADQFHVAGFGTGLPGAPTTLPLLRAVTPVMDGEQRRGLVVLDYQAQRLLDRLGGLGRTLDFNTFLVDHQGRWLMHPGNGDAPAALPVARPALWTQIGGQARGLHRDPDGIWAHARFSPAEDADNGQRAWTLIVQVPEGVLAPVESRWLLMLALLSAVALIAAFWLSARLAWSVHQVEARSAELARANTELERNIVNLRALQAQLARADKLSSLGLMVAGVAHELNTPLGSALMALSTAREGVATLEAQIGTGLRKSDLTSFLATSHEGLELAHRAVSRAADLVRRFKQVAIDRTTMERRSFDLAEVIVDTDHRLHRWNPGSPVSLELKLAPGLQMESYPGPLGQVVTNLLDNALTHAFPEQRPGAITLEAVAEGPDHVRITLADNGVGIPADAIERVFDPFFTTRRHAGGTGLGLHVTHQIVTDLLGGQIEVESQQGGASSGTRFSLLLPRVAPPHAPAH</sequence>
<accession>A1KBS6</accession>
<dbReference type="STRING" id="62928.azo3666"/>
<dbReference type="SMART" id="SM00388">
    <property type="entry name" value="HisKA"/>
    <property type="match status" value="1"/>
</dbReference>
<dbReference type="InterPro" id="IPR036097">
    <property type="entry name" value="HisK_dim/P_sf"/>
</dbReference>
<proteinExistence type="predicted"/>
<keyword evidence="8" id="KW-0175">Coiled coil</keyword>
<dbReference type="CDD" id="cd00075">
    <property type="entry name" value="HATPase"/>
    <property type="match status" value="1"/>
</dbReference>
<dbReference type="Gene3D" id="3.30.450.20">
    <property type="entry name" value="PAS domain"/>
    <property type="match status" value="1"/>
</dbReference>
<evidence type="ECO:0000313" key="10">
    <source>
        <dbReference type="EMBL" id="CAL96282.1"/>
    </source>
</evidence>
<dbReference type="PROSITE" id="PS50109">
    <property type="entry name" value="HIS_KIN"/>
    <property type="match status" value="1"/>
</dbReference>
<dbReference type="InterPro" id="IPR005467">
    <property type="entry name" value="His_kinase_dom"/>
</dbReference>
<dbReference type="PANTHER" id="PTHR43065:SF42">
    <property type="entry name" value="TWO-COMPONENT SENSOR PPRA"/>
    <property type="match status" value="1"/>
</dbReference>
<dbReference type="InterPro" id="IPR003661">
    <property type="entry name" value="HisK_dim/P_dom"/>
</dbReference>
<gene>
    <name evidence="10" type="ordered locus">azo3666</name>
</gene>
<keyword evidence="4" id="KW-1003">Cell membrane</keyword>
<evidence type="ECO:0000256" key="1">
    <source>
        <dbReference type="ARBA" id="ARBA00000085"/>
    </source>
</evidence>
<dbReference type="Proteomes" id="UP000002588">
    <property type="component" value="Chromosome"/>
</dbReference>
<dbReference type="InterPro" id="IPR048760">
    <property type="entry name" value="VP0354-like_sensor_dom"/>
</dbReference>
<dbReference type="SUPFAM" id="SSF55874">
    <property type="entry name" value="ATPase domain of HSP90 chaperone/DNA topoisomerase II/histidine kinase"/>
    <property type="match status" value="1"/>
</dbReference>
<evidence type="ECO:0000313" key="11">
    <source>
        <dbReference type="Proteomes" id="UP000002588"/>
    </source>
</evidence>
<dbReference type="SUPFAM" id="SSF47384">
    <property type="entry name" value="Homodimeric domain of signal transducing histidine kinase"/>
    <property type="match status" value="1"/>
</dbReference>